<dbReference type="GO" id="GO:0005975">
    <property type="term" value="P:carbohydrate metabolic process"/>
    <property type="evidence" value="ECO:0007669"/>
    <property type="project" value="InterPro"/>
</dbReference>
<sequence>MEHHIENELLEPANDQKIQTLPGKPYPLGASWDGNGVNFAVFSENAHSVELCLFNTAENFIGETGQTVKPGEILTIADRSVVALRCLSSPSQTHS</sequence>
<feature type="domain" description="Glycoside hydrolase family 13 N-terminal" evidence="2">
    <location>
        <begin position="27"/>
        <end position="58"/>
    </location>
</feature>
<evidence type="ECO:0000259" key="2">
    <source>
        <dbReference type="Pfam" id="PF02922"/>
    </source>
</evidence>
<evidence type="ECO:0000313" key="4">
    <source>
        <dbReference type="Proteomes" id="UP000241964"/>
    </source>
</evidence>
<reference evidence="3 4" key="1">
    <citation type="submission" date="2018-03" db="EMBL/GenBank/DDBJ databases">
        <title>Genomic Encyclopedia of Archaeal and Bacterial Type Strains, Phase II (KMG-II): from individual species to whole genera.</title>
        <authorList>
            <person name="Goeker M."/>
        </authorList>
    </citation>
    <scope>NUCLEOTIDE SEQUENCE [LARGE SCALE GENOMIC DNA]</scope>
    <source>
        <strain evidence="3 4">DSM 29057</strain>
    </source>
</reference>
<protein>
    <submittedName>
        <fullName evidence="3">Putative carbohydrate-binding protein with CBM48</fullName>
    </submittedName>
</protein>
<dbReference type="InterPro" id="IPR013783">
    <property type="entry name" value="Ig-like_fold"/>
</dbReference>
<organism evidence="3 4">
    <name type="scientific">Dyadobacter jiangsuensis</name>
    <dbReference type="NCBI Taxonomy" id="1591085"/>
    <lineage>
        <taxon>Bacteria</taxon>
        <taxon>Pseudomonadati</taxon>
        <taxon>Bacteroidota</taxon>
        <taxon>Cytophagia</taxon>
        <taxon>Cytophagales</taxon>
        <taxon>Spirosomataceae</taxon>
        <taxon>Dyadobacter</taxon>
    </lineage>
</organism>
<dbReference type="Proteomes" id="UP000241964">
    <property type="component" value="Unassembled WGS sequence"/>
</dbReference>
<feature type="region of interest" description="Disordered" evidence="1">
    <location>
        <begin position="1"/>
        <end position="22"/>
    </location>
</feature>
<dbReference type="InterPro" id="IPR014756">
    <property type="entry name" value="Ig_E-set"/>
</dbReference>
<dbReference type="GO" id="GO:0004553">
    <property type="term" value="F:hydrolase activity, hydrolyzing O-glycosyl compounds"/>
    <property type="evidence" value="ECO:0007669"/>
    <property type="project" value="InterPro"/>
</dbReference>
<evidence type="ECO:0000256" key="1">
    <source>
        <dbReference type="SAM" id="MobiDB-lite"/>
    </source>
</evidence>
<dbReference type="InterPro" id="IPR004193">
    <property type="entry name" value="Glyco_hydro_13_N"/>
</dbReference>
<proteinExistence type="predicted"/>
<dbReference type="SUPFAM" id="SSF81296">
    <property type="entry name" value="E set domains"/>
    <property type="match status" value="1"/>
</dbReference>
<name>A0A2P8GIN5_9BACT</name>
<dbReference type="AlphaFoldDB" id="A0A2P8GIN5"/>
<dbReference type="Pfam" id="PF02922">
    <property type="entry name" value="CBM_48"/>
    <property type="match status" value="1"/>
</dbReference>
<gene>
    <name evidence="3" type="ORF">CLV60_101159</name>
</gene>
<comment type="caution">
    <text evidence="3">The sequence shown here is derived from an EMBL/GenBank/DDBJ whole genome shotgun (WGS) entry which is preliminary data.</text>
</comment>
<dbReference type="Gene3D" id="2.60.40.10">
    <property type="entry name" value="Immunoglobulins"/>
    <property type="match status" value="1"/>
</dbReference>
<evidence type="ECO:0000313" key="3">
    <source>
        <dbReference type="EMBL" id="PSL33790.1"/>
    </source>
</evidence>
<dbReference type="RefSeq" id="WP_211302169.1">
    <property type="nucleotide sequence ID" value="NZ_PYAS01000001.1"/>
</dbReference>
<dbReference type="EMBL" id="PYAS01000001">
    <property type="protein sequence ID" value="PSL33790.1"/>
    <property type="molecule type" value="Genomic_DNA"/>
</dbReference>
<accession>A0A2P8GIN5</accession>
<keyword evidence="4" id="KW-1185">Reference proteome</keyword>